<evidence type="ECO:0000313" key="2">
    <source>
        <dbReference type="Proteomes" id="UP000467841"/>
    </source>
</evidence>
<sequence>MSFSSLPDLFGPHSESTILSAYLLFEVWQRRFWRRRFVSSTRYYLQIWSRSGWVPLLQTGVLVPAPASLRLLNSDGCALSVFVAIC</sequence>
<keyword evidence="2" id="KW-1185">Reference proteome</keyword>
<reference evidence="1" key="1">
    <citation type="submission" date="2020-01" db="EMBL/GenBank/DDBJ databases">
        <authorList>
            <person name="Mishra B."/>
        </authorList>
    </citation>
    <scope>NUCLEOTIDE SEQUENCE [LARGE SCALE GENOMIC DNA]</scope>
</reference>
<dbReference type="EMBL" id="CACVBM020000943">
    <property type="protein sequence ID" value="CAA7024907.1"/>
    <property type="molecule type" value="Genomic_DNA"/>
</dbReference>
<evidence type="ECO:0000313" key="1">
    <source>
        <dbReference type="EMBL" id="CAA7024907.1"/>
    </source>
</evidence>
<accession>A0A6D2I8K1</accession>
<dbReference type="AlphaFoldDB" id="A0A6D2I8K1"/>
<dbReference type="Proteomes" id="UP000467841">
    <property type="component" value="Unassembled WGS sequence"/>
</dbReference>
<gene>
    <name evidence="1" type="ORF">MERR_LOCUS12142</name>
</gene>
<name>A0A6D2I8K1_9BRAS</name>
<protein>
    <submittedName>
        <fullName evidence="1">Uncharacterized protein</fullName>
    </submittedName>
</protein>
<comment type="caution">
    <text evidence="1">The sequence shown here is derived from an EMBL/GenBank/DDBJ whole genome shotgun (WGS) entry which is preliminary data.</text>
</comment>
<organism evidence="1 2">
    <name type="scientific">Microthlaspi erraticum</name>
    <dbReference type="NCBI Taxonomy" id="1685480"/>
    <lineage>
        <taxon>Eukaryota</taxon>
        <taxon>Viridiplantae</taxon>
        <taxon>Streptophyta</taxon>
        <taxon>Embryophyta</taxon>
        <taxon>Tracheophyta</taxon>
        <taxon>Spermatophyta</taxon>
        <taxon>Magnoliopsida</taxon>
        <taxon>eudicotyledons</taxon>
        <taxon>Gunneridae</taxon>
        <taxon>Pentapetalae</taxon>
        <taxon>rosids</taxon>
        <taxon>malvids</taxon>
        <taxon>Brassicales</taxon>
        <taxon>Brassicaceae</taxon>
        <taxon>Coluteocarpeae</taxon>
        <taxon>Microthlaspi</taxon>
    </lineage>
</organism>
<proteinExistence type="predicted"/>